<gene>
    <name evidence="2" type="ORF">OLC1_LOCUS16889</name>
</gene>
<feature type="compositionally biased region" description="Acidic residues" evidence="1">
    <location>
        <begin position="242"/>
        <end position="251"/>
    </location>
</feature>
<evidence type="ECO:0000256" key="1">
    <source>
        <dbReference type="SAM" id="MobiDB-lite"/>
    </source>
</evidence>
<name>A0AAV1DPG5_OLDCO</name>
<dbReference type="Proteomes" id="UP001161247">
    <property type="component" value="Chromosome 6"/>
</dbReference>
<sequence>MADSGEQNKTTTVGMAGRAGYGPWMQVAKRGRPCVMRDQVVSTNQQMMGQMEQWVGHDSVLCRRWNQNVRERRQLTRTNQRGGPMRVTGKNGRVEVSPRISKIRSKTAQESKGLGTQNKAKDGMANLANDRKRPAGSMLDQPSSSSPRPPTGVEGMSHYSVLQAHSTLDLSKHKVVIVLMSSKPNPTRPPDERKMESGQSSGIGDMPMENVPLDLMEEEERQTGGESGEETLTLPEDGWRIEEDDNNGALA</sequence>
<feature type="region of interest" description="Disordered" evidence="1">
    <location>
        <begin position="102"/>
        <end position="155"/>
    </location>
</feature>
<reference evidence="2" key="1">
    <citation type="submission" date="2023-03" db="EMBL/GenBank/DDBJ databases">
        <authorList>
            <person name="Julca I."/>
        </authorList>
    </citation>
    <scope>NUCLEOTIDE SEQUENCE</scope>
</reference>
<protein>
    <submittedName>
        <fullName evidence="2">OLC1v1008594C1</fullName>
    </submittedName>
</protein>
<evidence type="ECO:0000313" key="3">
    <source>
        <dbReference type="Proteomes" id="UP001161247"/>
    </source>
</evidence>
<dbReference type="EMBL" id="OX459123">
    <property type="protein sequence ID" value="CAI9108892.1"/>
    <property type="molecule type" value="Genomic_DNA"/>
</dbReference>
<feature type="compositionally biased region" description="Polar residues" evidence="1">
    <location>
        <begin position="106"/>
        <end position="118"/>
    </location>
</feature>
<organism evidence="2 3">
    <name type="scientific">Oldenlandia corymbosa var. corymbosa</name>
    <dbReference type="NCBI Taxonomy" id="529605"/>
    <lineage>
        <taxon>Eukaryota</taxon>
        <taxon>Viridiplantae</taxon>
        <taxon>Streptophyta</taxon>
        <taxon>Embryophyta</taxon>
        <taxon>Tracheophyta</taxon>
        <taxon>Spermatophyta</taxon>
        <taxon>Magnoliopsida</taxon>
        <taxon>eudicotyledons</taxon>
        <taxon>Gunneridae</taxon>
        <taxon>Pentapetalae</taxon>
        <taxon>asterids</taxon>
        <taxon>lamiids</taxon>
        <taxon>Gentianales</taxon>
        <taxon>Rubiaceae</taxon>
        <taxon>Rubioideae</taxon>
        <taxon>Spermacoceae</taxon>
        <taxon>Hedyotis-Oldenlandia complex</taxon>
        <taxon>Oldenlandia</taxon>
    </lineage>
</organism>
<feature type="region of interest" description="Disordered" evidence="1">
    <location>
        <begin position="77"/>
        <end position="96"/>
    </location>
</feature>
<accession>A0AAV1DPG5</accession>
<dbReference type="AlphaFoldDB" id="A0AAV1DPG5"/>
<feature type="region of interest" description="Disordered" evidence="1">
    <location>
        <begin position="182"/>
        <end position="251"/>
    </location>
</feature>
<evidence type="ECO:0000313" key="2">
    <source>
        <dbReference type="EMBL" id="CAI9108892.1"/>
    </source>
</evidence>
<proteinExistence type="predicted"/>
<keyword evidence="3" id="KW-1185">Reference proteome</keyword>